<organism evidence="8 9">
    <name type="scientific">Rhizopus oryzae</name>
    <name type="common">Mucormycosis agent</name>
    <name type="synonym">Rhizopus arrhizus var. delemar</name>
    <dbReference type="NCBI Taxonomy" id="64495"/>
    <lineage>
        <taxon>Eukaryota</taxon>
        <taxon>Fungi</taxon>
        <taxon>Fungi incertae sedis</taxon>
        <taxon>Mucoromycota</taxon>
        <taxon>Mucoromycotina</taxon>
        <taxon>Mucoromycetes</taxon>
        <taxon>Mucorales</taxon>
        <taxon>Mucorineae</taxon>
        <taxon>Rhizopodaceae</taxon>
        <taxon>Rhizopus</taxon>
    </lineage>
</organism>
<dbReference type="Gene3D" id="2.60.120.260">
    <property type="entry name" value="Galactose-binding domain-like"/>
    <property type="match status" value="1"/>
</dbReference>
<dbReference type="InterPro" id="IPR002504">
    <property type="entry name" value="NADK"/>
</dbReference>
<dbReference type="SUPFAM" id="SSF49785">
    <property type="entry name" value="Galactose-binding domain-like"/>
    <property type="match status" value="1"/>
</dbReference>
<dbReference type="Pfam" id="PF01513">
    <property type="entry name" value="NAD_kinase"/>
    <property type="match status" value="1"/>
</dbReference>
<keyword evidence="5" id="KW-0067">ATP-binding</keyword>
<dbReference type="Proteomes" id="UP000717996">
    <property type="component" value="Unassembled WGS sequence"/>
</dbReference>
<evidence type="ECO:0000313" key="8">
    <source>
        <dbReference type="EMBL" id="KAG1543526.1"/>
    </source>
</evidence>
<accession>A0A9P6YAN2</accession>
<dbReference type="Gene3D" id="2.60.200.30">
    <property type="entry name" value="Probable inorganic polyphosphate/atp-NAD kinase, domain 2"/>
    <property type="match status" value="1"/>
</dbReference>
<keyword evidence="7" id="KW-0520">NAD</keyword>
<dbReference type="Pfam" id="PF22633">
    <property type="entry name" value="F5_F8_type_C_2"/>
    <property type="match status" value="1"/>
</dbReference>
<keyword evidence="3" id="KW-0547">Nucleotide-binding</keyword>
<dbReference type="GO" id="GO:0006741">
    <property type="term" value="P:NADP+ biosynthetic process"/>
    <property type="evidence" value="ECO:0007669"/>
    <property type="project" value="InterPro"/>
</dbReference>
<evidence type="ECO:0000256" key="3">
    <source>
        <dbReference type="ARBA" id="ARBA00022741"/>
    </source>
</evidence>
<dbReference type="PANTHER" id="PTHR20275">
    <property type="entry name" value="NAD KINASE"/>
    <property type="match status" value="1"/>
</dbReference>
<evidence type="ECO:0000256" key="4">
    <source>
        <dbReference type="ARBA" id="ARBA00022777"/>
    </source>
</evidence>
<dbReference type="EMBL" id="JAANIT010000915">
    <property type="protein sequence ID" value="KAG1543526.1"/>
    <property type="molecule type" value="Genomic_DNA"/>
</dbReference>
<dbReference type="GO" id="GO:0003951">
    <property type="term" value="F:NAD+ kinase activity"/>
    <property type="evidence" value="ECO:0007669"/>
    <property type="project" value="InterPro"/>
</dbReference>
<dbReference type="InterPro" id="IPR017437">
    <property type="entry name" value="ATP-NAD_kinase_PpnK-typ_C"/>
</dbReference>
<evidence type="ECO:0000256" key="6">
    <source>
        <dbReference type="ARBA" id="ARBA00022857"/>
    </source>
</evidence>
<protein>
    <submittedName>
        <fullName evidence="8">Uncharacterized protein</fullName>
    </submittedName>
</protein>
<dbReference type="GO" id="GO:0005524">
    <property type="term" value="F:ATP binding"/>
    <property type="evidence" value="ECO:0007669"/>
    <property type="project" value="UniProtKB-KW"/>
</dbReference>
<dbReference type="InterPro" id="IPR017438">
    <property type="entry name" value="ATP-NAD_kinase_N"/>
</dbReference>
<evidence type="ECO:0000256" key="7">
    <source>
        <dbReference type="ARBA" id="ARBA00023027"/>
    </source>
</evidence>
<dbReference type="InterPro" id="IPR008979">
    <property type="entry name" value="Galactose-bd-like_sf"/>
</dbReference>
<gene>
    <name evidence="8" type="ORF">G6F51_006622</name>
</gene>
<dbReference type="GO" id="GO:0019674">
    <property type="term" value="P:NAD+ metabolic process"/>
    <property type="evidence" value="ECO:0007669"/>
    <property type="project" value="InterPro"/>
</dbReference>
<dbReference type="Pfam" id="PF20143">
    <property type="entry name" value="NAD_kinase_C"/>
    <property type="match status" value="1"/>
</dbReference>
<dbReference type="InterPro" id="IPR016064">
    <property type="entry name" value="NAD/diacylglycerol_kinase_sf"/>
</dbReference>
<dbReference type="Gene3D" id="3.40.50.10330">
    <property type="entry name" value="Probable inorganic polyphosphate/atp-NAD kinase, domain 1"/>
    <property type="match status" value="1"/>
</dbReference>
<evidence type="ECO:0000256" key="5">
    <source>
        <dbReference type="ARBA" id="ARBA00022840"/>
    </source>
</evidence>
<proteinExistence type="inferred from homology"/>
<dbReference type="AlphaFoldDB" id="A0A9P6YAN2"/>
<dbReference type="FunFam" id="2.60.200.30:FF:000009">
    <property type="entry name" value="Poly(P)/ATP NAD kinase"/>
    <property type="match status" value="1"/>
</dbReference>
<sequence>MEDFNAWDPQKDTIIIVTKARDNKLVSFTIQLAEWLIFTPRFGKKYPFKVYVDGHLKNTERVRQLVHPAWQSQLKFWNPKLCRRQSNLFHLIITLGGDGTILFTSSLFQSHVPPIMPFHLGSLGFLAPFLFTSYRAELNNLFEGRLTNKAHRMRLSCTVYRFRPSPSSPTKRLQTADGTIKQQNNDRLVSTETDWVQRAYDRGLKGDRCQVDYSVVPAQTFQVLNEIVVDRGTSSNMSFLELFADDRHLTTVQADGLCIATATGSTAYSLSANGSLAHPDMMCTLVTPLCPHTLSFRPMLLPSTITIRIIVPFESRHTVHCRFDGRSTVEMNQGDHVKITMSPYPVYTYSASDVSNDWFSSVQTCLHWNIREPQKALENVDQKKNSALFKHTHDNKFSSEDEEDVGLAPWTEVSSVLNRDNANFGKQYLVDGNEETCWNSEQGLPQHILIDFPNSVSISSVAITFQGGFAGKKCVLVGSIENSPNDYNVEVSTVYPEDISSKQIFTFDPTEGLKRLKIVFEESTDFYGRITVYTLDVIGRSIV</sequence>
<name>A0A9P6YAN2_RHIOR</name>
<reference evidence="8" key="1">
    <citation type="journal article" date="2020" name="Microb. Genom.">
        <title>Genetic diversity of clinical and environmental Mucorales isolates obtained from an investigation of mucormycosis cases among solid organ transplant recipients.</title>
        <authorList>
            <person name="Nguyen M.H."/>
            <person name="Kaul D."/>
            <person name="Muto C."/>
            <person name="Cheng S.J."/>
            <person name="Richter R.A."/>
            <person name="Bruno V.M."/>
            <person name="Liu G."/>
            <person name="Beyhan S."/>
            <person name="Sundermann A.J."/>
            <person name="Mounaud S."/>
            <person name="Pasculle A.W."/>
            <person name="Nierman W.C."/>
            <person name="Driscoll E."/>
            <person name="Cumbie R."/>
            <person name="Clancy C.J."/>
            <person name="Dupont C.L."/>
        </authorList>
    </citation>
    <scope>NUCLEOTIDE SEQUENCE</scope>
    <source>
        <strain evidence="8">GL16</strain>
    </source>
</reference>
<keyword evidence="6" id="KW-0521">NADP</keyword>
<dbReference type="PANTHER" id="PTHR20275:SF0">
    <property type="entry name" value="NAD KINASE"/>
    <property type="match status" value="1"/>
</dbReference>
<evidence type="ECO:0000313" key="9">
    <source>
        <dbReference type="Proteomes" id="UP000717996"/>
    </source>
</evidence>
<dbReference type="OrthoDB" id="24581at2759"/>
<keyword evidence="2" id="KW-0808">Transferase</keyword>
<dbReference type="SUPFAM" id="SSF111331">
    <property type="entry name" value="NAD kinase/diacylglycerol kinase-like"/>
    <property type="match status" value="1"/>
</dbReference>
<comment type="caution">
    <text evidence="8">The sequence shown here is derived from an EMBL/GenBank/DDBJ whole genome shotgun (WGS) entry which is preliminary data.</text>
</comment>
<evidence type="ECO:0000256" key="2">
    <source>
        <dbReference type="ARBA" id="ARBA00022679"/>
    </source>
</evidence>
<comment type="similarity">
    <text evidence="1">Belongs to the NAD kinase family.</text>
</comment>
<evidence type="ECO:0000256" key="1">
    <source>
        <dbReference type="ARBA" id="ARBA00010995"/>
    </source>
</evidence>
<dbReference type="HAMAP" id="MF_00361">
    <property type="entry name" value="NAD_kinase"/>
    <property type="match status" value="1"/>
</dbReference>
<keyword evidence="4" id="KW-0418">Kinase</keyword>